<evidence type="ECO:0000313" key="5">
    <source>
        <dbReference type="EMBL" id="MEO1765805.1"/>
    </source>
</evidence>
<dbReference type="Proteomes" id="UP001482231">
    <property type="component" value="Unassembled WGS sequence"/>
</dbReference>
<keyword evidence="6" id="KW-1185">Reference proteome</keyword>
<dbReference type="Gene3D" id="3.40.50.1450">
    <property type="entry name" value="HybD-like"/>
    <property type="match status" value="1"/>
</dbReference>
<dbReference type="PANTHER" id="PTHR30302">
    <property type="entry name" value="HYDROGENASE 1 MATURATION PROTEASE"/>
    <property type="match status" value="1"/>
</dbReference>
<dbReference type="GO" id="GO:0008233">
    <property type="term" value="F:peptidase activity"/>
    <property type="evidence" value="ECO:0007669"/>
    <property type="project" value="UniProtKB-KW"/>
</dbReference>
<dbReference type="GO" id="GO:0006508">
    <property type="term" value="P:proteolysis"/>
    <property type="evidence" value="ECO:0007669"/>
    <property type="project" value="UniProtKB-KW"/>
</dbReference>
<keyword evidence="4" id="KW-0378">Hydrolase</keyword>
<evidence type="ECO:0000256" key="2">
    <source>
        <dbReference type="ARBA" id="ARBA00022670"/>
    </source>
</evidence>
<reference evidence="5 6" key="1">
    <citation type="submission" date="2024-02" db="EMBL/GenBank/DDBJ databases">
        <title>New thermophilic sulfur-oxidizing bacteria from a hot springs of the Uzon caldera (Kamchatka, Russia).</title>
        <authorList>
            <person name="Dukat A.M."/>
            <person name="Elcheninov A.G."/>
            <person name="Frolov E.N."/>
        </authorList>
    </citation>
    <scope>NUCLEOTIDE SEQUENCE [LARGE SCALE GENOMIC DNA]</scope>
    <source>
        <strain evidence="5 6">AK1</strain>
    </source>
</reference>
<evidence type="ECO:0000256" key="4">
    <source>
        <dbReference type="ARBA" id="ARBA00022801"/>
    </source>
</evidence>
<keyword evidence="2 5" id="KW-0645">Protease</keyword>
<evidence type="ECO:0000313" key="6">
    <source>
        <dbReference type="Proteomes" id="UP001482231"/>
    </source>
</evidence>
<accession>A0ABV0EAY0</accession>
<comment type="caution">
    <text evidence="5">The sequence shown here is derived from an EMBL/GenBank/DDBJ whole genome shotgun (WGS) entry which is preliminary data.</text>
</comment>
<dbReference type="EMBL" id="JBAJEX010000001">
    <property type="protein sequence ID" value="MEO1765805.1"/>
    <property type="molecule type" value="Genomic_DNA"/>
</dbReference>
<dbReference type="PANTHER" id="PTHR30302:SF1">
    <property type="entry name" value="HYDROGENASE 2 MATURATION PROTEASE"/>
    <property type="match status" value="1"/>
</dbReference>
<dbReference type="SUPFAM" id="SSF53163">
    <property type="entry name" value="HybD-like"/>
    <property type="match status" value="1"/>
</dbReference>
<organism evidence="5 6">
    <name type="scientific">Thiobacter aerophilum</name>
    <dbReference type="NCBI Taxonomy" id="3121275"/>
    <lineage>
        <taxon>Bacteria</taxon>
        <taxon>Pseudomonadati</taxon>
        <taxon>Pseudomonadota</taxon>
        <taxon>Betaproteobacteria</taxon>
        <taxon>Burkholderiales</taxon>
        <taxon>Thiobacteraceae</taxon>
        <taxon>Thiobacter</taxon>
    </lineage>
</organism>
<comment type="similarity">
    <text evidence="1">Belongs to the peptidase A31 family.</text>
</comment>
<dbReference type="NCBIfam" id="TIGR00072">
    <property type="entry name" value="hydrog_prot"/>
    <property type="match status" value="1"/>
</dbReference>
<gene>
    <name evidence="5" type="ORF">V6E02_01025</name>
</gene>
<dbReference type="Pfam" id="PF01750">
    <property type="entry name" value="HycI"/>
    <property type="match status" value="1"/>
</dbReference>
<dbReference type="RefSeq" id="WP_347306280.1">
    <property type="nucleotide sequence ID" value="NZ_JBAJEX010000001.1"/>
</dbReference>
<protein>
    <submittedName>
        <fullName evidence="5">Hydrogenase maturation protease</fullName>
    </submittedName>
</protein>
<evidence type="ECO:0000256" key="1">
    <source>
        <dbReference type="ARBA" id="ARBA00006814"/>
    </source>
</evidence>
<dbReference type="InterPro" id="IPR023430">
    <property type="entry name" value="Pept_HybD-like_dom_sf"/>
</dbReference>
<sequence>MKRAVLCVGSPFGDDALGMAAAPLIAARLAPLGIPVWTLDRPGARLVQALEGLDEAILVDAVVSGAPVGTLHRLEEEAVLRQLARHTSTHGFGLADALALSRRLGNGPRRFILYGLEIIHPRQAFGLDAHLAAALPVLVEAVCAECEGQGDGT</sequence>
<dbReference type="InterPro" id="IPR000671">
    <property type="entry name" value="Peptidase_A31"/>
</dbReference>
<proteinExistence type="inferred from homology"/>
<keyword evidence="3" id="KW-0064">Aspartyl protease</keyword>
<evidence type="ECO:0000256" key="3">
    <source>
        <dbReference type="ARBA" id="ARBA00022750"/>
    </source>
</evidence>
<name>A0ABV0EAY0_9BURK</name>